<dbReference type="Proteomes" id="UP000215214">
    <property type="component" value="Chromosome TJEJU"/>
</dbReference>
<evidence type="ECO:0000313" key="3">
    <source>
        <dbReference type="Proteomes" id="UP000215214"/>
    </source>
</evidence>
<keyword evidence="3" id="KW-1185">Reference proteome</keyword>
<dbReference type="CDD" id="cd06588">
    <property type="entry name" value="PhnB_like"/>
    <property type="match status" value="1"/>
</dbReference>
<organism evidence="2 3">
    <name type="scientific">Tenacibaculum jejuense</name>
    <dbReference type="NCBI Taxonomy" id="584609"/>
    <lineage>
        <taxon>Bacteria</taxon>
        <taxon>Pseudomonadati</taxon>
        <taxon>Bacteroidota</taxon>
        <taxon>Flavobacteriia</taxon>
        <taxon>Flavobacteriales</taxon>
        <taxon>Flavobacteriaceae</taxon>
        <taxon>Tenacibaculum</taxon>
    </lineage>
</organism>
<evidence type="ECO:0000259" key="1">
    <source>
        <dbReference type="Pfam" id="PF06983"/>
    </source>
</evidence>
<evidence type="ECO:0000313" key="2">
    <source>
        <dbReference type="EMBL" id="SNR15343.1"/>
    </source>
</evidence>
<feature type="domain" description="PhnB-like" evidence="1">
    <location>
        <begin position="2"/>
        <end position="129"/>
    </location>
</feature>
<dbReference type="PANTHER" id="PTHR33990:SF1">
    <property type="entry name" value="PROTEIN YJDN"/>
    <property type="match status" value="1"/>
</dbReference>
<dbReference type="InterPro" id="IPR028973">
    <property type="entry name" value="PhnB-like"/>
</dbReference>
<reference evidence="2 3" key="1">
    <citation type="submission" date="2017-07" db="EMBL/GenBank/DDBJ databases">
        <authorList>
            <person name="Sun Z.S."/>
            <person name="Albrecht U."/>
            <person name="Echele G."/>
            <person name="Lee C.C."/>
        </authorList>
    </citation>
    <scope>NUCLEOTIDE SEQUENCE [LARGE SCALE GENOMIC DNA]</scope>
    <source>
        <strain evidence="3">type strain: KCTC 22618</strain>
    </source>
</reference>
<name>A0A238U824_9FLAO</name>
<dbReference type="EMBL" id="LT899436">
    <property type="protein sequence ID" value="SNR15343.1"/>
    <property type="molecule type" value="Genomic_DNA"/>
</dbReference>
<sequence length="133" mass="15367">MKIQTYLTFKGDCQNALNYYADIFDAKIINKQTYHNSERDIPENYRRKIEHAELKGDGIHIMAYDASPDTPITSGNNVQMSVDIDSTHKAKDIFSKLSDGGKIHHEFKVTDWNAMYGRCTDKFDIQWMVNSKL</sequence>
<dbReference type="RefSeq" id="WP_095070991.1">
    <property type="nucleotide sequence ID" value="NZ_LT899436.1"/>
</dbReference>
<dbReference type="SUPFAM" id="SSF54593">
    <property type="entry name" value="Glyoxalase/Bleomycin resistance protein/Dihydroxybiphenyl dioxygenase"/>
    <property type="match status" value="1"/>
</dbReference>
<dbReference type="InterPro" id="IPR029068">
    <property type="entry name" value="Glyas_Bleomycin-R_OHBP_Dase"/>
</dbReference>
<dbReference type="KEGG" id="tje:TJEJU_1615"/>
<accession>A0A238U824</accession>
<dbReference type="AlphaFoldDB" id="A0A238U824"/>
<dbReference type="PANTHER" id="PTHR33990">
    <property type="entry name" value="PROTEIN YJDN-RELATED"/>
    <property type="match status" value="1"/>
</dbReference>
<dbReference type="Pfam" id="PF06983">
    <property type="entry name" value="3-dmu-9_3-mt"/>
    <property type="match status" value="1"/>
</dbReference>
<protein>
    <recommendedName>
        <fullName evidence="1">PhnB-like domain-containing protein</fullName>
    </recommendedName>
</protein>
<dbReference type="OrthoDB" id="9795306at2"/>
<dbReference type="Gene3D" id="3.10.180.10">
    <property type="entry name" value="2,3-Dihydroxybiphenyl 1,2-Dioxygenase, domain 1"/>
    <property type="match status" value="1"/>
</dbReference>
<proteinExistence type="predicted"/>
<gene>
    <name evidence="2" type="primary">phnB</name>
    <name evidence="2" type="ORF">TJEJU_1615</name>
</gene>